<feature type="domain" description="Cytochrome c assembly protein" evidence="4">
    <location>
        <begin position="87"/>
        <end position="281"/>
    </location>
</feature>
<gene>
    <name evidence="5" type="ORF">AEth_01369</name>
</gene>
<feature type="transmembrane region" description="Helical" evidence="3">
    <location>
        <begin position="459"/>
        <end position="484"/>
    </location>
</feature>
<comment type="similarity">
    <text evidence="1">Belongs to the CcmF/CycK/Ccl1/NrfE/CcsA family.</text>
</comment>
<feature type="transmembrane region" description="Helical" evidence="3">
    <location>
        <begin position="338"/>
        <end position="366"/>
    </location>
</feature>
<dbReference type="PANTHER" id="PTHR43653">
    <property type="entry name" value="CYTOCHROME C ASSEMBLY PROTEIN-RELATED"/>
    <property type="match status" value="1"/>
</dbReference>
<evidence type="ECO:0000256" key="3">
    <source>
        <dbReference type="SAM" id="Phobius"/>
    </source>
</evidence>
<keyword evidence="3" id="KW-0812">Transmembrane</keyword>
<dbReference type="InterPro" id="IPR003567">
    <property type="entry name" value="Cyt_c_biogenesis"/>
</dbReference>
<dbReference type="GO" id="GO:0016020">
    <property type="term" value="C:membrane"/>
    <property type="evidence" value="ECO:0007669"/>
    <property type="project" value="InterPro"/>
</dbReference>
<feature type="transmembrane region" description="Helical" evidence="3">
    <location>
        <begin position="114"/>
        <end position="134"/>
    </location>
</feature>
<dbReference type="GO" id="GO:0020037">
    <property type="term" value="F:heme binding"/>
    <property type="evidence" value="ECO:0007669"/>
    <property type="project" value="InterPro"/>
</dbReference>
<feature type="transmembrane region" description="Helical" evidence="3">
    <location>
        <begin position="163"/>
        <end position="185"/>
    </location>
</feature>
<keyword evidence="3" id="KW-0472">Membrane</keyword>
<dbReference type="InterPro" id="IPR002541">
    <property type="entry name" value="Cyt_c_assembly"/>
</dbReference>
<comment type="caution">
    <text evidence="5">The sequence shown here is derived from an EMBL/GenBank/DDBJ whole genome shotgun (WGS) entry which is preliminary data.</text>
</comment>
<dbReference type="Pfam" id="PF01578">
    <property type="entry name" value="Cytochrom_C_asm"/>
    <property type="match status" value="1"/>
</dbReference>
<feature type="transmembrane region" description="Helical" evidence="3">
    <location>
        <begin position="591"/>
        <end position="611"/>
    </location>
</feature>
<dbReference type="PANTHER" id="PTHR43653:SF1">
    <property type="entry name" value="CYTOCHROME C-TYPE BIOGENESIS PROTEIN CCMF"/>
    <property type="match status" value="1"/>
</dbReference>
<keyword evidence="2" id="KW-0201">Cytochrome c-type biogenesis</keyword>
<evidence type="ECO:0000259" key="4">
    <source>
        <dbReference type="Pfam" id="PF01578"/>
    </source>
</evidence>
<feature type="transmembrane region" description="Helical" evidence="3">
    <location>
        <begin position="72"/>
        <end position="102"/>
    </location>
</feature>
<proteinExistence type="inferred from homology"/>
<evidence type="ECO:0000313" key="5">
    <source>
        <dbReference type="EMBL" id="RZB29227.1"/>
    </source>
</evidence>
<feature type="transmembrane region" description="Helical" evidence="3">
    <location>
        <begin position="31"/>
        <end position="52"/>
    </location>
</feature>
<dbReference type="GO" id="GO:0017004">
    <property type="term" value="P:cytochrome complex assembly"/>
    <property type="evidence" value="ECO:0007669"/>
    <property type="project" value="UniProtKB-KW"/>
</dbReference>
<protein>
    <submittedName>
        <fullName evidence="5">Cytochrome c-type biogenesis protein CcmF</fullName>
    </submittedName>
</protein>
<evidence type="ECO:0000313" key="6">
    <source>
        <dbReference type="Proteomes" id="UP000291831"/>
    </source>
</evidence>
<dbReference type="PRINTS" id="PR01410">
    <property type="entry name" value="CCBIOGENESIS"/>
</dbReference>
<feature type="transmembrane region" description="Helical" evidence="3">
    <location>
        <begin position="260"/>
        <end position="283"/>
    </location>
</feature>
<keyword evidence="3" id="KW-1133">Transmembrane helix</keyword>
<feature type="transmembrane region" description="Helical" evidence="3">
    <location>
        <begin position="197"/>
        <end position="216"/>
    </location>
</feature>
<organism evidence="5 6">
    <name type="scientific">Candidatus Argoarchaeum ethanivorans</name>
    <dbReference type="NCBI Taxonomy" id="2608793"/>
    <lineage>
        <taxon>Archaea</taxon>
        <taxon>Methanobacteriati</taxon>
        <taxon>Methanobacteriota</taxon>
        <taxon>Stenosarchaea group</taxon>
        <taxon>Methanomicrobia</taxon>
        <taxon>Methanosarcinales</taxon>
        <taxon>Methanosarcinales incertae sedis</taxon>
        <taxon>GOM Arc I cluster</taxon>
        <taxon>Candidatus Argoarchaeum</taxon>
    </lineage>
</organism>
<dbReference type="Proteomes" id="UP000291831">
    <property type="component" value="Unassembled WGS sequence"/>
</dbReference>
<feature type="transmembrane region" description="Helical" evidence="3">
    <location>
        <begin position="404"/>
        <end position="422"/>
    </location>
</feature>
<evidence type="ECO:0000256" key="2">
    <source>
        <dbReference type="ARBA" id="ARBA00022748"/>
    </source>
</evidence>
<reference evidence="6" key="1">
    <citation type="submission" date="2019-01" db="EMBL/GenBank/DDBJ databases">
        <title>Anaerobic oxidation of ethane by archaea from a marine hydrocarbon seep.</title>
        <authorList>
            <person name="Musat F."/>
        </authorList>
    </citation>
    <scope>NUCLEOTIDE SEQUENCE [LARGE SCALE GENOMIC DNA]</scope>
</reference>
<feature type="transmembrane region" description="Helical" evidence="3">
    <location>
        <begin position="295"/>
        <end position="317"/>
    </location>
</feature>
<feature type="transmembrane region" description="Helical" evidence="3">
    <location>
        <begin position="428"/>
        <end position="447"/>
    </location>
</feature>
<dbReference type="EMBL" id="RPGO01000030">
    <property type="protein sequence ID" value="RZB29227.1"/>
    <property type="molecule type" value="Genomic_DNA"/>
</dbReference>
<accession>A0A8B3S0N2</accession>
<dbReference type="AlphaFoldDB" id="A0A8B3S0N2"/>
<evidence type="ECO:0000256" key="1">
    <source>
        <dbReference type="ARBA" id="ARBA00009186"/>
    </source>
</evidence>
<feature type="transmembrane region" description="Helical" evidence="3">
    <location>
        <begin position="378"/>
        <end position="397"/>
    </location>
</feature>
<feature type="transmembrane region" description="Helical" evidence="3">
    <location>
        <begin position="6"/>
        <end position="24"/>
    </location>
</feature>
<feature type="transmembrane region" description="Helical" evidence="3">
    <location>
        <begin position="231"/>
        <end position="248"/>
    </location>
</feature>
<dbReference type="GO" id="GO:0015232">
    <property type="term" value="F:heme transmembrane transporter activity"/>
    <property type="evidence" value="ECO:0007669"/>
    <property type="project" value="InterPro"/>
</dbReference>
<sequence length="619" mass="69368">MNIGGALLYTSFIFTVLAVIFLIIKQVRIGLWSAGIAAVSITASVLALSYAFVSLDFSTYYVWMFNSDVLPIGYRLAAILVGQDGTYLVWAWLSILLAFINLKRHRQNTNQYDSIYALAACSFLLFLTIIMNPFRSILIGEGASIPAIGNSINPALIDILMPIHIFTAFAAYAFALIPAAVSAAYLTTGKKHRIKDYLRLSWLFLSISMISGGIWANRLLGWTGFWQWDPIQSVTLATWLLITAALHAEIRFNVGEYRRLFPLLCIYSFIGCIYTTFVARSGIYNSIHTFLETPTFLVLLIFILVVAIISALLALLFGEKSAIESSPLSAALAPHNTFYFTILLLIVLAFIAFWGPNICIVLQYMGYWTVVSTEFYNAMSYIPTILLVYLTGICMLYGKVKNQIIAYTTAIFFIINVLLIFVVQYNRLILILPAFFFITSNTLFRIVHDMRIKSRAVFIHRAGVNIIHLGFGFALLGAVVSMSLSTVDNFSFALNEENVYKENASVGVKLLDFKVNKVGSDWIQTANIELTEGDRTNNLTTTFMKHRQFCFVSRPAVKYSLLSATIVDLKGMPPCRLETGHVDLIVNKYPLLNVLWAGCTLLLAGVILTLLSKFMRRRR</sequence>
<name>A0A8B3S0N2_9EURY</name>